<keyword evidence="2 4" id="KW-0863">Zinc-finger</keyword>
<dbReference type="InterPro" id="IPR001841">
    <property type="entry name" value="Znf_RING"/>
</dbReference>
<dbReference type="PANTHER" id="PTHR16047:SF7">
    <property type="entry name" value="E3 UBIQUITIN-PROTEIN LIGASE RFWD3"/>
    <property type="match status" value="1"/>
</dbReference>
<keyword evidence="3" id="KW-0862">Zinc</keyword>
<proteinExistence type="predicted"/>
<evidence type="ECO:0000313" key="9">
    <source>
        <dbReference type="Proteomes" id="UP000014071"/>
    </source>
</evidence>
<dbReference type="OrthoDB" id="7759664at2759"/>
<dbReference type="SMART" id="SM00184">
    <property type="entry name" value="RING"/>
    <property type="match status" value="1"/>
</dbReference>
<name>R9P9K0_PSEHS</name>
<feature type="compositionally biased region" description="Basic residues" evidence="6">
    <location>
        <begin position="441"/>
        <end position="450"/>
    </location>
</feature>
<gene>
    <name evidence="8" type="ORF">PHSY_005500</name>
</gene>
<dbReference type="InterPro" id="IPR037381">
    <property type="entry name" value="RFWD3"/>
</dbReference>
<dbReference type="SMART" id="SM00744">
    <property type="entry name" value="RINGv"/>
    <property type="match status" value="1"/>
</dbReference>
<feature type="compositionally biased region" description="Low complexity" evidence="6">
    <location>
        <begin position="513"/>
        <end position="550"/>
    </location>
</feature>
<feature type="region of interest" description="Disordered" evidence="6">
    <location>
        <begin position="502"/>
        <end position="576"/>
    </location>
</feature>
<dbReference type="GO" id="GO:0036297">
    <property type="term" value="P:interstrand cross-link repair"/>
    <property type="evidence" value="ECO:0007669"/>
    <property type="project" value="InterPro"/>
</dbReference>
<evidence type="ECO:0000256" key="2">
    <source>
        <dbReference type="ARBA" id="ARBA00022771"/>
    </source>
</evidence>
<dbReference type="GeneID" id="24110778"/>
<evidence type="ECO:0000256" key="4">
    <source>
        <dbReference type="PROSITE-ProRule" id="PRU00175"/>
    </source>
</evidence>
<dbReference type="GO" id="GO:0016567">
    <property type="term" value="P:protein ubiquitination"/>
    <property type="evidence" value="ECO:0007669"/>
    <property type="project" value="InterPro"/>
</dbReference>
<protein>
    <submittedName>
        <fullName evidence="8">Zinc finger containing protein</fullName>
    </submittedName>
</protein>
<keyword evidence="5" id="KW-0175">Coiled coil</keyword>
<dbReference type="GO" id="GO:0008270">
    <property type="term" value="F:zinc ion binding"/>
    <property type="evidence" value="ECO:0007669"/>
    <property type="project" value="UniProtKB-KW"/>
</dbReference>
<sequence length="594" mass="65014">MGCAICLDDFDQKDGEPKRAATLPCGHIFHHDCLQTWFYGSTAAATHRPTHQKRCPLCTQPANPENVVKLYPSDGDDLDTYLSGQQQWDLVDPRGGAVNLTPHFKRLLDDLIDFNKSLQGYVMGLHGCDLDKTRKNGHRVQKLVVDLTKDRDVDITNALTTSMEALERAAANFVAKSSELHRECKKNRKLQEQVVAEQLRVHQAMEEANHVSRAAAAKSAEADAIMAAAKQCMSQAKELEASVTGKILATQVREDELNKREQELEARVRQSALQTTIRIANINMTTDAALKQMQTEVGEAGRRRADAERERAATHKKNCELAEQLKKLQQQLKDRKKSTGAGPSTAMVGEGEGVTRRLKALEAINKSMEEQLKAAGISTPEHRISRISRRPNAEIIEVRSSSPLANGVDSAPITPMDGFELLSQASASASTAAAARVSPTAHRKGKKRARNSLSVEPERLDDEMDEGNFPMPGFGVLPGMAASKAVKGRPLEAEPDVLFDFAPQRKRGKGPLASRIAPQASASSSSERTSSARNVGSNETNNTNDQNNSTKLKIFEADGSISSSSGKSHARIKPEYDWLNKKALSLGPKRRHKA</sequence>
<feature type="region of interest" description="Disordered" evidence="6">
    <location>
        <begin position="331"/>
        <end position="353"/>
    </location>
</feature>
<dbReference type="Pfam" id="PF13639">
    <property type="entry name" value="zf-RING_2"/>
    <property type="match status" value="1"/>
</dbReference>
<evidence type="ECO:0000256" key="3">
    <source>
        <dbReference type="ARBA" id="ARBA00022833"/>
    </source>
</evidence>
<dbReference type="GO" id="GO:0004842">
    <property type="term" value="F:ubiquitin-protein transferase activity"/>
    <property type="evidence" value="ECO:0007669"/>
    <property type="project" value="InterPro"/>
</dbReference>
<dbReference type="RefSeq" id="XP_012191499.1">
    <property type="nucleotide sequence ID" value="XM_012336109.1"/>
</dbReference>
<keyword evidence="9" id="KW-1185">Reference proteome</keyword>
<dbReference type="InterPro" id="IPR013083">
    <property type="entry name" value="Znf_RING/FYVE/PHD"/>
</dbReference>
<dbReference type="PANTHER" id="PTHR16047">
    <property type="entry name" value="RFWD3 PROTEIN"/>
    <property type="match status" value="1"/>
</dbReference>
<dbReference type="Proteomes" id="UP000014071">
    <property type="component" value="Unassembled WGS sequence"/>
</dbReference>
<feature type="region of interest" description="Disordered" evidence="6">
    <location>
        <begin position="433"/>
        <end position="467"/>
    </location>
</feature>
<organism evidence="8 9">
    <name type="scientific">Pseudozyma hubeiensis (strain SY62)</name>
    <name type="common">Yeast</name>
    <dbReference type="NCBI Taxonomy" id="1305764"/>
    <lineage>
        <taxon>Eukaryota</taxon>
        <taxon>Fungi</taxon>
        <taxon>Dikarya</taxon>
        <taxon>Basidiomycota</taxon>
        <taxon>Ustilaginomycotina</taxon>
        <taxon>Ustilaginomycetes</taxon>
        <taxon>Ustilaginales</taxon>
        <taxon>Ustilaginaceae</taxon>
        <taxon>Pseudozyma</taxon>
    </lineage>
</organism>
<keyword evidence="1" id="KW-0479">Metal-binding</keyword>
<reference evidence="9" key="1">
    <citation type="journal article" date="2013" name="Genome Announc.">
        <title>Draft genome sequence of the basidiomycetous yeast-like fungus Pseudozyma hubeiensis SY62, which produces an abundant amount of the biosurfactant mannosylerythritol lipids.</title>
        <authorList>
            <person name="Konishi M."/>
            <person name="Hatada Y."/>
            <person name="Horiuchi J."/>
        </authorList>
    </citation>
    <scope>NUCLEOTIDE SEQUENCE [LARGE SCALE GENOMIC DNA]</scope>
    <source>
        <strain evidence="9">SY62</strain>
    </source>
</reference>
<dbReference type="HOGENOM" id="CLU_452824_0_0_1"/>
<feature type="region of interest" description="Disordered" evidence="6">
    <location>
        <begin position="297"/>
        <end position="316"/>
    </location>
</feature>
<evidence type="ECO:0000256" key="5">
    <source>
        <dbReference type="SAM" id="Coils"/>
    </source>
</evidence>
<dbReference type="EMBL" id="DF238814">
    <property type="protein sequence ID" value="GAC97912.1"/>
    <property type="molecule type" value="Genomic_DNA"/>
</dbReference>
<evidence type="ECO:0000256" key="1">
    <source>
        <dbReference type="ARBA" id="ARBA00022723"/>
    </source>
</evidence>
<dbReference type="eggNOG" id="KOG0800">
    <property type="taxonomic scope" value="Eukaryota"/>
</dbReference>
<dbReference type="STRING" id="1305764.R9P9K0"/>
<feature type="domain" description="RING-type" evidence="7">
    <location>
        <begin position="3"/>
        <end position="59"/>
    </location>
</feature>
<evidence type="ECO:0000259" key="7">
    <source>
        <dbReference type="PROSITE" id="PS50089"/>
    </source>
</evidence>
<dbReference type="PROSITE" id="PS50089">
    <property type="entry name" value="ZF_RING_2"/>
    <property type="match status" value="1"/>
</dbReference>
<evidence type="ECO:0000313" key="8">
    <source>
        <dbReference type="EMBL" id="GAC97912.1"/>
    </source>
</evidence>
<feature type="compositionally biased region" description="Basic and acidic residues" evidence="6">
    <location>
        <begin position="299"/>
        <end position="316"/>
    </location>
</feature>
<dbReference type="GO" id="GO:0005634">
    <property type="term" value="C:nucleus"/>
    <property type="evidence" value="ECO:0007669"/>
    <property type="project" value="InterPro"/>
</dbReference>
<dbReference type="InterPro" id="IPR011016">
    <property type="entry name" value="Znf_RING-CH"/>
</dbReference>
<feature type="coiled-coil region" evidence="5">
    <location>
        <begin position="163"/>
        <end position="207"/>
    </location>
</feature>
<accession>R9P9K0</accession>
<dbReference type="Gene3D" id="3.30.40.10">
    <property type="entry name" value="Zinc/RING finger domain, C3HC4 (zinc finger)"/>
    <property type="match status" value="1"/>
</dbReference>
<dbReference type="SUPFAM" id="SSF57850">
    <property type="entry name" value="RING/U-box"/>
    <property type="match status" value="1"/>
</dbReference>
<dbReference type="AlphaFoldDB" id="R9P9K0"/>
<evidence type="ECO:0000256" key="6">
    <source>
        <dbReference type="SAM" id="MobiDB-lite"/>
    </source>
</evidence>